<dbReference type="FunFam" id="3.40.50.720:FF:000084">
    <property type="entry name" value="Short-chain dehydrogenase reductase"/>
    <property type="match status" value="1"/>
</dbReference>
<evidence type="ECO:0000256" key="2">
    <source>
        <dbReference type="ARBA" id="ARBA00023002"/>
    </source>
</evidence>
<dbReference type="PANTHER" id="PTHR43639:SF1">
    <property type="entry name" value="SHORT-CHAIN DEHYDROGENASE_REDUCTASE FAMILY PROTEIN"/>
    <property type="match status" value="1"/>
</dbReference>
<dbReference type="EMBL" id="LK391969">
    <property type="protein sequence ID" value="CEF25912.1"/>
    <property type="molecule type" value="Genomic_DNA"/>
</dbReference>
<dbReference type="OrthoDB" id="9806974at2"/>
<proteinExistence type="inferred from homology"/>
<dbReference type="EMBL" id="LM997413">
    <property type="protein sequence ID" value="CEA02682.1"/>
    <property type="molecule type" value="Genomic_DNA"/>
</dbReference>
<evidence type="ECO:0000256" key="1">
    <source>
        <dbReference type="ARBA" id="ARBA00006484"/>
    </source>
</evidence>
<comment type="similarity">
    <text evidence="1">Belongs to the short-chain dehydrogenases/reductases (SDR) family.</text>
</comment>
<dbReference type="PATRIC" id="fig|1461581.3.peg.816"/>
<dbReference type="Pfam" id="PF13561">
    <property type="entry name" value="adh_short_C2"/>
    <property type="match status" value="1"/>
</dbReference>
<organism evidence="3">
    <name type="scientific">Pseudomonas saudimassiliensis</name>
    <dbReference type="NCBI Taxonomy" id="1461581"/>
    <lineage>
        <taxon>Bacteria</taxon>
        <taxon>Pseudomonadati</taxon>
        <taxon>Pseudomonadota</taxon>
        <taxon>Gammaproteobacteria</taxon>
        <taxon>Pseudomonadales</taxon>
        <taxon>Pseudomonadaceae</taxon>
        <taxon>Pseudomonas</taxon>
    </lineage>
</organism>
<protein>
    <submittedName>
        <fullName evidence="3">Protein DitI</fullName>
    </submittedName>
</protein>
<sequence>MSKLNAKVAIVTGGAQGIGRGIVEAYVNAGAKVLLSDINGAALDRAVAELEAIGPGQVLGRVVDVTCKEQVQAMVAAAIAHFGRLDILVNNAWKGAPLARLEQQSDDQLRGAFDMAVMAAFWAMQAALPEFRRLGGGRVVNLCSLNGVNAHMYSADYNAAKEALRSLTRTAAREWARDQICCNIICPGAASEAYRRFAEASPDNAAAIARANPMGRIGDPLQDIGPVAVFLGSDDCRYVTGNTFFVDGGAHINGVHWEPQLPS</sequence>
<keyword evidence="2" id="KW-0560">Oxidoreductase</keyword>
<dbReference type="GO" id="GO:0016491">
    <property type="term" value="F:oxidoreductase activity"/>
    <property type="evidence" value="ECO:0007669"/>
    <property type="project" value="UniProtKB-KW"/>
</dbReference>
<dbReference type="PROSITE" id="PS00061">
    <property type="entry name" value="ADH_SHORT"/>
    <property type="match status" value="1"/>
</dbReference>
<dbReference type="PRINTS" id="PR00081">
    <property type="entry name" value="GDHRDH"/>
</dbReference>
<dbReference type="Gene3D" id="3.40.50.720">
    <property type="entry name" value="NAD(P)-binding Rossmann-like Domain"/>
    <property type="match status" value="1"/>
</dbReference>
<dbReference type="InterPro" id="IPR002347">
    <property type="entry name" value="SDR_fam"/>
</dbReference>
<dbReference type="AlphaFoldDB" id="A0A078MB92"/>
<reference evidence="3" key="1">
    <citation type="submission" date="2014-07" db="EMBL/GenBank/DDBJ databases">
        <authorList>
            <person name="Urmite Genomes Urmite Genomes"/>
        </authorList>
    </citation>
    <scope>NUCLEOTIDE SEQUENCE</scope>
    <source>
        <strain evidence="3">12M76_air</strain>
    </source>
</reference>
<gene>
    <name evidence="3" type="primary">ditI</name>
    <name evidence="3" type="ORF">BN1049_00831</name>
</gene>
<dbReference type="SUPFAM" id="SSF51735">
    <property type="entry name" value="NAD(P)-binding Rossmann-fold domains"/>
    <property type="match status" value="1"/>
</dbReference>
<dbReference type="InterPro" id="IPR020904">
    <property type="entry name" value="Sc_DH/Rdtase_CS"/>
</dbReference>
<dbReference type="RefSeq" id="WP_044498456.1">
    <property type="nucleotide sequence ID" value="NZ_LK391969.1"/>
</dbReference>
<name>A0A078MB92_9PSED</name>
<dbReference type="PANTHER" id="PTHR43639">
    <property type="entry name" value="OXIDOREDUCTASE, SHORT-CHAIN DEHYDROGENASE/REDUCTASE FAMILY (AFU_ORTHOLOGUE AFUA_5G02870)"/>
    <property type="match status" value="1"/>
</dbReference>
<dbReference type="PRINTS" id="PR00080">
    <property type="entry name" value="SDRFAMILY"/>
</dbReference>
<dbReference type="CDD" id="cd05233">
    <property type="entry name" value="SDR_c"/>
    <property type="match status" value="1"/>
</dbReference>
<evidence type="ECO:0000313" key="3">
    <source>
        <dbReference type="EMBL" id="CEA02682.1"/>
    </source>
</evidence>
<dbReference type="InterPro" id="IPR036291">
    <property type="entry name" value="NAD(P)-bd_dom_sf"/>
</dbReference>
<accession>A0A078MB92</accession>